<dbReference type="RefSeq" id="WP_317545117.1">
    <property type="nucleotide sequence ID" value="NZ_JAWLKB010000021.1"/>
</dbReference>
<dbReference type="EMBL" id="JAWLKB010000021">
    <property type="protein sequence ID" value="MDV6270661.1"/>
    <property type="molecule type" value="Genomic_DNA"/>
</dbReference>
<evidence type="ECO:0000313" key="3">
    <source>
        <dbReference type="Proteomes" id="UP001185927"/>
    </source>
</evidence>
<comment type="caution">
    <text evidence="2">The sequence shown here is derived from an EMBL/GenBank/DDBJ whole genome shotgun (WGS) entry which is preliminary data.</text>
</comment>
<evidence type="ECO:0000313" key="2">
    <source>
        <dbReference type="EMBL" id="MDV6270661.1"/>
    </source>
</evidence>
<organism evidence="2 3">
    <name type="scientific">Rhodococcus globerulus</name>
    <dbReference type="NCBI Taxonomy" id="33008"/>
    <lineage>
        <taxon>Bacteria</taxon>
        <taxon>Bacillati</taxon>
        <taxon>Actinomycetota</taxon>
        <taxon>Actinomycetes</taxon>
        <taxon>Mycobacteriales</taxon>
        <taxon>Nocardiaceae</taxon>
        <taxon>Rhodococcus</taxon>
    </lineage>
</organism>
<feature type="region of interest" description="Disordered" evidence="1">
    <location>
        <begin position="53"/>
        <end position="72"/>
    </location>
</feature>
<protein>
    <submittedName>
        <fullName evidence="2">Uncharacterized protein</fullName>
    </submittedName>
</protein>
<keyword evidence="3" id="KW-1185">Reference proteome</keyword>
<dbReference type="Proteomes" id="UP001185927">
    <property type="component" value="Unassembled WGS sequence"/>
</dbReference>
<sequence>MTLRVGLVVAGAGARGAYEAGALSEQLLPRMEAHGPRPPCWWVLVLARSMSPFSPTEARRKRPNGMEFGGTA</sequence>
<evidence type="ECO:0000256" key="1">
    <source>
        <dbReference type="SAM" id="MobiDB-lite"/>
    </source>
</evidence>
<reference evidence="2 3" key="1">
    <citation type="submission" date="2023-10" db="EMBL/GenBank/DDBJ databases">
        <title>Development of a sustainable strategy for remediation of hydrocarbon-contaminated territories based on the waste exchange concept.</title>
        <authorList>
            <person name="Krivoruchko A."/>
        </authorList>
    </citation>
    <scope>NUCLEOTIDE SEQUENCE [LARGE SCALE GENOMIC DNA]</scope>
    <source>
        <strain evidence="2 3">IEGM 1203</strain>
    </source>
</reference>
<proteinExistence type="predicted"/>
<gene>
    <name evidence="2" type="ORF">R3Q16_28935</name>
</gene>
<accession>A0ABU4C2D0</accession>
<name>A0ABU4C2D0_RHOGO</name>